<proteinExistence type="predicted"/>
<name>A0A1G4KDQ1_9SACH</name>
<dbReference type="EMBL" id="LT598480">
    <property type="protein sequence ID" value="SCV02609.1"/>
    <property type="molecule type" value="Genomic_DNA"/>
</dbReference>
<evidence type="ECO:0000256" key="1">
    <source>
        <dbReference type="SAM" id="SignalP"/>
    </source>
</evidence>
<gene>
    <name evidence="2" type="ORF">LAME_0H03312G</name>
</gene>
<organism evidence="2 3">
    <name type="scientific">Lachancea meyersii CBS 8951</name>
    <dbReference type="NCBI Taxonomy" id="1266667"/>
    <lineage>
        <taxon>Eukaryota</taxon>
        <taxon>Fungi</taxon>
        <taxon>Dikarya</taxon>
        <taxon>Ascomycota</taxon>
        <taxon>Saccharomycotina</taxon>
        <taxon>Saccharomycetes</taxon>
        <taxon>Saccharomycetales</taxon>
        <taxon>Saccharomycetaceae</taxon>
        <taxon>Lachancea</taxon>
    </lineage>
</organism>
<keyword evidence="3" id="KW-1185">Reference proteome</keyword>
<dbReference type="GO" id="GO:0009277">
    <property type="term" value="C:fungal-type cell wall"/>
    <property type="evidence" value="ECO:0007669"/>
    <property type="project" value="InterPro"/>
</dbReference>
<accession>A0A1G4KDQ1</accession>
<keyword evidence="1" id="KW-0732">Signal</keyword>
<feature type="chain" id="PRO_5009236503" evidence="1">
    <location>
        <begin position="21"/>
        <end position="91"/>
    </location>
</feature>
<sequence length="91" mass="9539">MKLLSSVSQLFCSSVTLVTALVSSETTVSCGTVATGGFLETTPYSSSTASILARGTPAIGVYHFYRSITYVSDCNPSTRTAADVNPTITIY</sequence>
<dbReference type="Proteomes" id="UP000191144">
    <property type="component" value="Chromosome H"/>
</dbReference>
<protein>
    <submittedName>
        <fullName evidence="2">LAME_0H03312g1_1</fullName>
    </submittedName>
</protein>
<dbReference type="Pfam" id="PF17366">
    <property type="entry name" value="AGA2"/>
    <property type="match status" value="1"/>
</dbReference>
<dbReference type="OrthoDB" id="4069335at2759"/>
<dbReference type="GO" id="GO:0050839">
    <property type="term" value="F:cell adhesion molecule binding"/>
    <property type="evidence" value="ECO:0007669"/>
    <property type="project" value="InterPro"/>
</dbReference>
<evidence type="ECO:0000313" key="2">
    <source>
        <dbReference type="EMBL" id="SCV02609.1"/>
    </source>
</evidence>
<dbReference type="AlphaFoldDB" id="A0A1G4KDQ1"/>
<dbReference type="InterPro" id="IPR014404">
    <property type="entry name" value="Aga2"/>
</dbReference>
<evidence type="ECO:0000313" key="3">
    <source>
        <dbReference type="Proteomes" id="UP000191144"/>
    </source>
</evidence>
<dbReference type="GO" id="GO:0000752">
    <property type="term" value="P:agglutination involved in conjugation with cellular fusion"/>
    <property type="evidence" value="ECO:0007669"/>
    <property type="project" value="InterPro"/>
</dbReference>
<reference evidence="3" key="1">
    <citation type="submission" date="2016-03" db="EMBL/GenBank/DDBJ databases">
        <authorList>
            <person name="Devillers Hugo."/>
        </authorList>
    </citation>
    <scope>NUCLEOTIDE SEQUENCE [LARGE SCALE GENOMIC DNA]</scope>
</reference>
<feature type="signal peptide" evidence="1">
    <location>
        <begin position="1"/>
        <end position="20"/>
    </location>
</feature>